<evidence type="ECO:0000313" key="3">
    <source>
        <dbReference type="Proteomes" id="UP001500620"/>
    </source>
</evidence>
<accession>A0ABP8DPN0</accession>
<gene>
    <name evidence="2" type="ORF">GCM10022255_091280</name>
</gene>
<sequence length="215" mass="23310">MFLIIDVQTGRPVDVLPDRSAKTFAEWLIAHPGVQVICRDRAGAYAEGARTGAPMAVQVADRWHLWHNLGQAVERTVAACRDALRPEPPFATPPAPTASEARAVPRLADSPLAVRTRQRHHDIHEFLAAGLGVKAIARRLQLAIGTVRRFARAATGTRTAHGSAGPTRTPMACYVSTSPKAPIWLGGIVTTSTLYLRLSTTVHVRHSAGRHQPKH</sequence>
<evidence type="ECO:0000313" key="2">
    <source>
        <dbReference type="EMBL" id="GAA4260871.1"/>
    </source>
</evidence>
<dbReference type="InterPro" id="IPR047951">
    <property type="entry name" value="Transpos_ISL3"/>
</dbReference>
<comment type="caution">
    <text evidence="2">The sequence shown here is derived from an EMBL/GenBank/DDBJ whole genome shotgun (WGS) entry which is preliminary data.</text>
</comment>
<dbReference type="PANTHER" id="PTHR33498:SF1">
    <property type="entry name" value="TRANSPOSASE FOR INSERTION SEQUENCE ELEMENT IS1557"/>
    <property type="match status" value="1"/>
</dbReference>
<dbReference type="InterPro" id="IPR002560">
    <property type="entry name" value="Transposase_DDE"/>
</dbReference>
<dbReference type="PANTHER" id="PTHR33498">
    <property type="entry name" value="TRANSPOSASE FOR INSERTION SEQUENCE ELEMENT IS1557"/>
    <property type="match status" value="1"/>
</dbReference>
<evidence type="ECO:0000259" key="1">
    <source>
        <dbReference type="Pfam" id="PF01610"/>
    </source>
</evidence>
<dbReference type="EMBL" id="BAABAT010000042">
    <property type="protein sequence ID" value="GAA4260871.1"/>
    <property type="molecule type" value="Genomic_DNA"/>
</dbReference>
<proteinExistence type="predicted"/>
<feature type="domain" description="Transposase IS204/IS1001/IS1096/IS1165 DDE" evidence="1">
    <location>
        <begin position="5"/>
        <end position="78"/>
    </location>
</feature>
<dbReference type="Proteomes" id="UP001500620">
    <property type="component" value="Unassembled WGS sequence"/>
</dbReference>
<dbReference type="Pfam" id="PF01610">
    <property type="entry name" value="DDE_Tnp_ISL3"/>
    <property type="match status" value="1"/>
</dbReference>
<keyword evidence="3" id="KW-1185">Reference proteome</keyword>
<organism evidence="2 3">
    <name type="scientific">Dactylosporangium darangshiense</name>
    <dbReference type="NCBI Taxonomy" id="579108"/>
    <lineage>
        <taxon>Bacteria</taxon>
        <taxon>Bacillati</taxon>
        <taxon>Actinomycetota</taxon>
        <taxon>Actinomycetes</taxon>
        <taxon>Micromonosporales</taxon>
        <taxon>Micromonosporaceae</taxon>
        <taxon>Dactylosporangium</taxon>
    </lineage>
</organism>
<protein>
    <recommendedName>
        <fullName evidence="1">Transposase IS204/IS1001/IS1096/IS1165 DDE domain-containing protein</fullName>
    </recommendedName>
</protein>
<name>A0ABP8DPN0_9ACTN</name>
<reference evidence="3" key="1">
    <citation type="journal article" date="2019" name="Int. J. Syst. Evol. Microbiol.">
        <title>The Global Catalogue of Microorganisms (GCM) 10K type strain sequencing project: providing services to taxonomists for standard genome sequencing and annotation.</title>
        <authorList>
            <consortium name="The Broad Institute Genomics Platform"/>
            <consortium name="The Broad Institute Genome Sequencing Center for Infectious Disease"/>
            <person name="Wu L."/>
            <person name="Ma J."/>
        </authorList>
    </citation>
    <scope>NUCLEOTIDE SEQUENCE [LARGE SCALE GENOMIC DNA]</scope>
    <source>
        <strain evidence="3">JCM 17441</strain>
    </source>
</reference>